<evidence type="ECO:0000313" key="9">
    <source>
        <dbReference type="EMBL" id="MBB4665056.1"/>
    </source>
</evidence>
<feature type="transmembrane region" description="Helical" evidence="8">
    <location>
        <begin position="32"/>
        <end position="49"/>
    </location>
</feature>
<proteinExistence type="inferred from homology"/>
<keyword evidence="6 8" id="KW-1133">Transmembrane helix</keyword>
<comment type="similarity">
    <text evidence="2">Belongs to the auxin efflux carrier (TC 2.A.69) family.</text>
</comment>
<dbReference type="AlphaFoldDB" id="A0A840IJW1"/>
<comment type="caution">
    <text evidence="9">The sequence shown here is derived from an EMBL/GenBank/DDBJ whole genome shotgun (WGS) entry which is preliminary data.</text>
</comment>
<evidence type="ECO:0000256" key="6">
    <source>
        <dbReference type="ARBA" id="ARBA00022989"/>
    </source>
</evidence>
<feature type="transmembrane region" description="Helical" evidence="8">
    <location>
        <begin position="230"/>
        <end position="253"/>
    </location>
</feature>
<dbReference type="Proteomes" id="UP000585272">
    <property type="component" value="Unassembled WGS sequence"/>
</dbReference>
<accession>A0A840IJW1</accession>
<dbReference type="GO" id="GO:0055085">
    <property type="term" value="P:transmembrane transport"/>
    <property type="evidence" value="ECO:0007669"/>
    <property type="project" value="InterPro"/>
</dbReference>
<sequence>MIVVVVTVLLAVAAGVLLERRAGPRVARPARVWIVRTMLWVLMPFVAYVSMARLHLTANVGIGIVVAGAALAATTTLMWWLTRGPLGLDRPTAGALMVCAVQVNTGFFGLPLCAALFSQAEFNQAVAYDVLISMPAFVFGSFTIGALFGTHGEDKRMGPHIAATLLRNPMLYAAIAGLLVPESWAPELLELPVRVAILATVPLGFMAVGITLADEAEEGALRIPPPLTRALAALIGVRMVLMPAIVLAFSLFVVKLPATYPLLAAMPSGVNTVLVAHRTGLDLRSAAGGTAWTTAIALVCVAAVALAQAVGLL</sequence>
<evidence type="ECO:0000256" key="1">
    <source>
        <dbReference type="ARBA" id="ARBA00004651"/>
    </source>
</evidence>
<evidence type="ECO:0000256" key="2">
    <source>
        <dbReference type="ARBA" id="ARBA00010145"/>
    </source>
</evidence>
<dbReference type="PANTHER" id="PTHR36838:SF3">
    <property type="entry name" value="TRANSPORTER AUXIN EFFLUX CARRIER EC FAMILY"/>
    <property type="match status" value="1"/>
</dbReference>
<protein>
    <recommendedName>
        <fullName evidence="11">AEC family transporter</fullName>
    </recommendedName>
</protein>
<gene>
    <name evidence="9" type="ORF">BDZ31_004675</name>
</gene>
<organism evidence="9 10">
    <name type="scientific">Conexibacter arvalis</name>
    <dbReference type="NCBI Taxonomy" id="912552"/>
    <lineage>
        <taxon>Bacteria</taxon>
        <taxon>Bacillati</taxon>
        <taxon>Actinomycetota</taxon>
        <taxon>Thermoleophilia</taxon>
        <taxon>Solirubrobacterales</taxon>
        <taxon>Conexibacteraceae</taxon>
        <taxon>Conexibacter</taxon>
    </lineage>
</organism>
<feature type="transmembrane region" description="Helical" evidence="8">
    <location>
        <begin position="191"/>
        <end position="210"/>
    </location>
</feature>
<evidence type="ECO:0000313" key="10">
    <source>
        <dbReference type="Proteomes" id="UP000585272"/>
    </source>
</evidence>
<name>A0A840IJW1_9ACTN</name>
<dbReference type="GO" id="GO:0005886">
    <property type="term" value="C:plasma membrane"/>
    <property type="evidence" value="ECO:0007669"/>
    <property type="project" value="UniProtKB-SubCell"/>
</dbReference>
<dbReference type="EMBL" id="JACHNU010000010">
    <property type="protein sequence ID" value="MBB4665056.1"/>
    <property type="molecule type" value="Genomic_DNA"/>
</dbReference>
<dbReference type="InterPro" id="IPR004776">
    <property type="entry name" value="Mem_transp_PIN-like"/>
</dbReference>
<evidence type="ECO:0000256" key="3">
    <source>
        <dbReference type="ARBA" id="ARBA00022448"/>
    </source>
</evidence>
<reference evidence="9 10" key="1">
    <citation type="submission" date="2020-08" db="EMBL/GenBank/DDBJ databases">
        <title>Genomic Encyclopedia of Archaeal and Bacterial Type Strains, Phase II (KMG-II): from individual species to whole genera.</title>
        <authorList>
            <person name="Goeker M."/>
        </authorList>
    </citation>
    <scope>NUCLEOTIDE SEQUENCE [LARGE SCALE GENOMIC DNA]</scope>
    <source>
        <strain evidence="9 10">DSM 23288</strain>
    </source>
</reference>
<keyword evidence="10" id="KW-1185">Reference proteome</keyword>
<keyword evidence="4" id="KW-1003">Cell membrane</keyword>
<dbReference type="PANTHER" id="PTHR36838">
    <property type="entry name" value="AUXIN EFFLUX CARRIER FAMILY PROTEIN"/>
    <property type="match status" value="1"/>
</dbReference>
<feature type="transmembrane region" description="Helical" evidence="8">
    <location>
        <begin position="291"/>
        <end position="312"/>
    </location>
</feature>
<dbReference type="Gene3D" id="1.20.1530.20">
    <property type="match status" value="1"/>
</dbReference>
<keyword evidence="3" id="KW-0813">Transport</keyword>
<evidence type="ECO:0000256" key="5">
    <source>
        <dbReference type="ARBA" id="ARBA00022692"/>
    </source>
</evidence>
<keyword evidence="7 8" id="KW-0472">Membrane</keyword>
<feature type="transmembrane region" description="Helical" evidence="8">
    <location>
        <begin position="126"/>
        <end position="148"/>
    </location>
</feature>
<dbReference type="Pfam" id="PF03547">
    <property type="entry name" value="Mem_trans"/>
    <property type="match status" value="1"/>
</dbReference>
<comment type="subcellular location">
    <subcellularLocation>
        <location evidence="1">Cell membrane</location>
        <topology evidence="1">Multi-pass membrane protein</topology>
    </subcellularLocation>
</comment>
<keyword evidence="5 8" id="KW-0812">Transmembrane</keyword>
<evidence type="ECO:0008006" key="11">
    <source>
        <dbReference type="Google" id="ProtNLM"/>
    </source>
</evidence>
<feature type="transmembrane region" description="Helical" evidence="8">
    <location>
        <begin position="56"/>
        <end position="81"/>
    </location>
</feature>
<dbReference type="RefSeq" id="WP_183345643.1">
    <property type="nucleotide sequence ID" value="NZ_JACHNU010000010.1"/>
</dbReference>
<feature type="transmembrane region" description="Helical" evidence="8">
    <location>
        <begin position="93"/>
        <end position="117"/>
    </location>
</feature>
<evidence type="ECO:0000256" key="4">
    <source>
        <dbReference type="ARBA" id="ARBA00022475"/>
    </source>
</evidence>
<dbReference type="InterPro" id="IPR038770">
    <property type="entry name" value="Na+/solute_symporter_sf"/>
</dbReference>
<evidence type="ECO:0000256" key="8">
    <source>
        <dbReference type="SAM" id="Phobius"/>
    </source>
</evidence>
<evidence type="ECO:0000256" key="7">
    <source>
        <dbReference type="ARBA" id="ARBA00023136"/>
    </source>
</evidence>